<proteinExistence type="predicted"/>
<protein>
    <submittedName>
        <fullName evidence="4">M15 family metallopeptidase</fullName>
    </submittedName>
</protein>
<dbReference type="EMBL" id="JANKAS010000024">
    <property type="protein sequence ID" value="MCR1900265.1"/>
    <property type="molecule type" value="Genomic_DNA"/>
</dbReference>
<dbReference type="AlphaFoldDB" id="A0AAE3HGJ9"/>
<keyword evidence="5" id="KW-1185">Reference proteome</keyword>
<name>A0AAE3HGJ9_9FIRM</name>
<dbReference type="InterPro" id="IPR058193">
    <property type="entry name" value="VanY/YodJ_core_dom"/>
</dbReference>
<evidence type="ECO:0000256" key="1">
    <source>
        <dbReference type="SAM" id="MobiDB-lite"/>
    </source>
</evidence>
<dbReference type="PANTHER" id="PTHR34385">
    <property type="entry name" value="D-ALANYL-D-ALANINE CARBOXYPEPTIDASE"/>
    <property type="match status" value="1"/>
</dbReference>
<keyword evidence="2" id="KW-0732">Signal</keyword>
<dbReference type="InterPro" id="IPR009045">
    <property type="entry name" value="Zn_M74/Hedgehog-like"/>
</dbReference>
<reference evidence="4" key="1">
    <citation type="submission" date="2022-07" db="EMBL/GenBank/DDBJ databases">
        <title>Enhanced cultured diversity of the mouse gut microbiota enables custom-made synthetic communities.</title>
        <authorList>
            <person name="Afrizal A."/>
        </authorList>
    </citation>
    <scope>NUCLEOTIDE SEQUENCE</scope>
    <source>
        <strain evidence="4">DSM 28593</strain>
    </source>
</reference>
<feature type="region of interest" description="Disordered" evidence="1">
    <location>
        <begin position="29"/>
        <end position="52"/>
    </location>
</feature>
<dbReference type="RefSeq" id="WP_257533460.1">
    <property type="nucleotide sequence ID" value="NZ_JANKAS010000024.1"/>
</dbReference>
<gene>
    <name evidence="4" type="ORF">NSA47_14965</name>
</gene>
<dbReference type="Proteomes" id="UP001205748">
    <property type="component" value="Unassembled WGS sequence"/>
</dbReference>
<dbReference type="GO" id="GO:0006508">
    <property type="term" value="P:proteolysis"/>
    <property type="evidence" value="ECO:0007669"/>
    <property type="project" value="InterPro"/>
</dbReference>
<dbReference type="SUPFAM" id="SSF55166">
    <property type="entry name" value="Hedgehog/DD-peptidase"/>
    <property type="match status" value="1"/>
</dbReference>
<organism evidence="4 5">
    <name type="scientific">Irregularibacter muris</name>
    <dbReference type="NCBI Taxonomy" id="1796619"/>
    <lineage>
        <taxon>Bacteria</taxon>
        <taxon>Bacillati</taxon>
        <taxon>Bacillota</taxon>
        <taxon>Clostridia</taxon>
        <taxon>Eubacteriales</taxon>
        <taxon>Eubacteriaceae</taxon>
        <taxon>Irregularibacter</taxon>
    </lineage>
</organism>
<feature type="chain" id="PRO_5041916796" evidence="2">
    <location>
        <begin position="19"/>
        <end position="248"/>
    </location>
</feature>
<comment type="caution">
    <text evidence="4">The sequence shown here is derived from an EMBL/GenBank/DDBJ whole genome shotgun (WGS) entry which is preliminary data.</text>
</comment>
<evidence type="ECO:0000256" key="2">
    <source>
        <dbReference type="SAM" id="SignalP"/>
    </source>
</evidence>
<sequence>MKRALVLLLGLICLMSSACGIIPYQEGDINKKDENKPADPKVVSPMETSQEWTEKKVPQKQDQWNLLLVKKEYPLPEDFSVPELKQLKSGHMVDSRIYEDLQNMLDDAKAAGVSPIICSAYRSVERQTSLFNERVGKEKDLGKTEEEAAIAAAMVIAVPGTSEHNTGLAVDIVDIDYQLLNEEQENTPAQKWLMANSYKYGFILRYPKNKVEITGVIYEPWHYRYVGQEAAKEITEQGITLEEYLNRV</sequence>
<feature type="domain" description="D-alanyl-D-alanine carboxypeptidase-like core" evidence="3">
    <location>
        <begin position="91"/>
        <end position="227"/>
    </location>
</feature>
<dbReference type="InterPro" id="IPR003709">
    <property type="entry name" value="VanY-like_core_dom"/>
</dbReference>
<dbReference type="PANTHER" id="PTHR34385:SF1">
    <property type="entry name" value="PEPTIDOGLYCAN L-ALANYL-D-GLUTAMATE ENDOPEPTIDASE CWLK"/>
    <property type="match status" value="1"/>
</dbReference>
<dbReference type="PROSITE" id="PS51257">
    <property type="entry name" value="PROKAR_LIPOPROTEIN"/>
    <property type="match status" value="1"/>
</dbReference>
<dbReference type="CDD" id="cd14852">
    <property type="entry name" value="LD-carboxypeptidase"/>
    <property type="match status" value="1"/>
</dbReference>
<evidence type="ECO:0000259" key="3">
    <source>
        <dbReference type="Pfam" id="PF02557"/>
    </source>
</evidence>
<feature type="compositionally biased region" description="Basic and acidic residues" evidence="1">
    <location>
        <begin position="29"/>
        <end position="39"/>
    </location>
</feature>
<feature type="signal peptide" evidence="2">
    <location>
        <begin position="1"/>
        <end position="18"/>
    </location>
</feature>
<evidence type="ECO:0000313" key="5">
    <source>
        <dbReference type="Proteomes" id="UP001205748"/>
    </source>
</evidence>
<evidence type="ECO:0000313" key="4">
    <source>
        <dbReference type="EMBL" id="MCR1900265.1"/>
    </source>
</evidence>
<accession>A0AAE3HGJ9</accession>
<dbReference type="Gene3D" id="3.30.1380.10">
    <property type="match status" value="1"/>
</dbReference>
<dbReference type="InterPro" id="IPR052179">
    <property type="entry name" value="DD-CPase-like"/>
</dbReference>
<dbReference type="GO" id="GO:0008233">
    <property type="term" value="F:peptidase activity"/>
    <property type="evidence" value="ECO:0007669"/>
    <property type="project" value="InterPro"/>
</dbReference>
<dbReference type="Pfam" id="PF02557">
    <property type="entry name" value="VanY"/>
    <property type="match status" value="1"/>
</dbReference>